<dbReference type="Pfam" id="PF13417">
    <property type="entry name" value="GST_N_3"/>
    <property type="match status" value="1"/>
</dbReference>
<sequence length="341" mass="37367">MAGYRLFGADTSPYSFKVRAALRYKGLDFEWVARCSANDAEFRELAKAPTVPLLVSPEGKVNQDSTQILSILDKAHPEPAIQPEDATLALISLILEDYADEWLNKAMFQQRWGQMPDRDAASIRVLVQLNGGKRPRAYKTPAKQIAERMLARLPLVGAEADNAPALEASYRNFALRLNDHLKEHLFLLGGRPSAADFALAAQFQQMLTDPTPAAWLNDRAPFVVAWCENMADPKAGGPFAELDALKPTLLALFEGDVARAYLPWANANAASAGRQAKRFSVTLEGGVFEQATQNYAGRSFQKLRDRVRGAKEAEGLAAFLAEAGADGYFAEPRTKEKTPAA</sequence>
<comment type="caution">
    <text evidence="2">The sequence shown here is derived from an EMBL/GenBank/DDBJ whole genome shotgun (WGS) entry which is preliminary data.</text>
</comment>
<dbReference type="CDD" id="cd00299">
    <property type="entry name" value="GST_C_family"/>
    <property type="match status" value="1"/>
</dbReference>
<dbReference type="eggNOG" id="COG0625">
    <property type="taxonomic scope" value="Bacteria"/>
</dbReference>
<dbReference type="PANTHER" id="PTHR12289">
    <property type="entry name" value="METAXIN RELATED"/>
    <property type="match status" value="1"/>
</dbReference>
<dbReference type="Pfam" id="PF13410">
    <property type="entry name" value="GST_C_2"/>
    <property type="match status" value="1"/>
</dbReference>
<dbReference type="InterPro" id="IPR036282">
    <property type="entry name" value="Glutathione-S-Trfase_C_sf"/>
</dbReference>
<dbReference type="InterPro" id="IPR036249">
    <property type="entry name" value="Thioredoxin-like_sf"/>
</dbReference>
<name>A0A062VE71_9PROT</name>
<evidence type="ECO:0000313" key="3">
    <source>
        <dbReference type="Proteomes" id="UP000027100"/>
    </source>
</evidence>
<feature type="domain" description="GST N-terminal" evidence="1">
    <location>
        <begin position="2"/>
        <end position="80"/>
    </location>
</feature>
<evidence type="ECO:0000259" key="1">
    <source>
        <dbReference type="PROSITE" id="PS50404"/>
    </source>
</evidence>
<dbReference type="InterPro" id="IPR050931">
    <property type="entry name" value="Mito_Protein_Transport_Metaxin"/>
</dbReference>
<reference evidence="2 3" key="1">
    <citation type="journal article" date="2014" name="Antonie Van Leeuwenhoek">
        <title>Hyphomonas beringensis sp. nov. and Hyphomonas chukchiensis sp. nov., isolated from surface seawater of the Bering Sea and Chukchi Sea.</title>
        <authorList>
            <person name="Li C."/>
            <person name="Lai Q."/>
            <person name="Li G."/>
            <person name="Dong C."/>
            <person name="Wang J."/>
            <person name="Liao Y."/>
            <person name="Shao Z."/>
        </authorList>
    </citation>
    <scope>NUCLEOTIDE SEQUENCE [LARGE SCALE GENOMIC DNA]</scope>
    <source>
        <strain evidence="2 3">PS728</strain>
    </source>
</reference>
<dbReference type="OrthoDB" id="7054557at2"/>
<dbReference type="Proteomes" id="UP000027100">
    <property type="component" value="Unassembled WGS sequence"/>
</dbReference>
<dbReference type="AlphaFoldDB" id="A0A062VE71"/>
<dbReference type="EMBL" id="ARYM01000009">
    <property type="protein sequence ID" value="KCZ98648.1"/>
    <property type="molecule type" value="Genomic_DNA"/>
</dbReference>
<dbReference type="STRING" id="1280954.HPO_08838"/>
<dbReference type="PANTHER" id="PTHR12289:SF67">
    <property type="match status" value="1"/>
</dbReference>
<dbReference type="GO" id="GO:0005737">
    <property type="term" value="C:cytoplasm"/>
    <property type="evidence" value="ECO:0007669"/>
    <property type="project" value="TreeGrafter"/>
</dbReference>
<dbReference type="PATRIC" id="fig|1280954.3.peg.1790"/>
<dbReference type="PROSITE" id="PS50404">
    <property type="entry name" value="GST_NTER"/>
    <property type="match status" value="1"/>
</dbReference>
<accession>A0A062VE71</accession>
<dbReference type="Gene3D" id="3.40.30.10">
    <property type="entry name" value="Glutaredoxin"/>
    <property type="match status" value="1"/>
</dbReference>
<dbReference type="SUPFAM" id="SSF52833">
    <property type="entry name" value="Thioredoxin-like"/>
    <property type="match status" value="1"/>
</dbReference>
<dbReference type="InterPro" id="IPR004045">
    <property type="entry name" value="Glutathione_S-Trfase_N"/>
</dbReference>
<dbReference type="CDD" id="cd00570">
    <property type="entry name" value="GST_N_family"/>
    <property type="match status" value="1"/>
</dbReference>
<dbReference type="SUPFAM" id="SSF47616">
    <property type="entry name" value="GST C-terminal domain-like"/>
    <property type="match status" value="1"/>
</dbReference>
<protein>
    <recommendedName>
        <fullName evidence="1">GST N-terminal domain-containing protein</fullName>
    </recommendedName>
</protein>
<dbReference type="Gene3D" id="1.20.1050.10">
    <property type="match status" value="2"/>
</dbReference>
<gene>
    <name evidence="2" type="ORF">HPO_08838</name>
</gene>
<organism evidence="2 3">
    <name type="scientific">Hyphomonas polymorpha PS728</name>
    <dbReference type="NCBI Taxonomy" id="1280954"/>
    <lineage>
        <taxon>Bacteria</taxon>
        <taxon>Pseudomonadati</taxon>
        <taxon>Pseudomonadota</taxon>
        <taxon>Alphaproteobacteria</taxon>
        <taxon>Hyphomonadales</taxon>
        <taxon>Hyphomonadaceae</taxon>
        <taxon>Hyphomonas</taxon>
    </lineage>
</organism>
<keyword evidence="3" id="KW-1185">Reference proteome</keyword>
<dbReference type="RefSeq" id="WP_035597269.1">
    <property type="nucleotide sequence ID" value="NZ_ARYM01000009.1"/>
</dbReference>
<proteinExistence type="predicted"/>
<evidence type="ECO:0000313" key="2">
    <source>
        <dbReference type="EMBL" id="KCZ98648.1"/>
    </source>
</evidence>